<feature type="compositionally biased region" description="Basic and acidic residues" evidence="5">
    <location>
        <begin position="172"/>
        <end position="187"/>
    </location>
</feature>
<dbReference type="EnsemblPlants" id="Ma05_t25250.1">
    <property type="protein sequence ID" value="Ma05_p25250.1"/>
    <property type="gene ID" value="Ma05_g25250"/>
</dbReference>
<dbReference type="OrthoDB" id="441444at2759"/>
<dbReference type="EMBL" id="HG996470">
    <property type="protein sequence ID" value="CAG1839549.1"/>
    <property type="molecule type" value="Genomic_DNA"/>
</dbReference>
<dbReference type="Pfam" id="PF00312">
    <property type="entry name" value="Ribosomal_S15"/>
    <property type="match status" value="1"/>
</dbReference>
<name>A0A804J8D6_MUSAM</name>
<dbReference type="Gramene" id="Ma05_t25250.1">
    <property type="protein sequence ID" value="Ma05_p25250.1"/>
    <property type="gene ID" value="Ma05_g25250"/>
</dbReference>
<feature type="compositionally biased region" description="Pro residues" evidence="5">
    <location>
        <begin position="66"/>
        <end position="83"/>
    </location>
</feature>
<evidence type="ECO:0000313" key="8">
    <source>
        <dbReference type="Proteomes" id="UP000012960"/>
    </source>
</evidence>
<dbReference type="InterPro" id="IPR009068">
    <property type="entry name" value="uS15_NS1_RNA-bd_sf"/>
</dbReference>
<dbReference type="OMA" id="ATTESKW"/>
<evidence type="ECO:0000313" key="6">
    <source>
        <dbReference type="EMBL" id="CAG1839549.1"/>
    </source>
</evidence>
<dbReference type="SUPFAM" id="SSF47060">
    <property type="entry name" value="S15/NS1 RNA-binding domain"/>
    <property type="match status" value="1"/>
</dbReference>
<keyword evidence="3" id="KW-0687">Ribonucleoprotein</keyword>
<dbReference type="InterPro" id="IPR005290">
    <property type="entry name" value="Ribosomal_uS15_bac-type"/>
</dbReference>
<dbReference type="CDD" id="cd00353">
    <property type="entry name" value="Ribosomal_S15p_S13e"/>
    <property type="match status" value="1"/>
</dbReference>
<evidence type="ECO:0000256" key="1">
    <source>
        <dbReference type="ARBA" id="ARBA00008434"/>
    </source>
</evidence>
<dbReference type="GO" id="GO:0003735">
    <property type="term" value="F:structural constituent of ribosome"/>
    <property type="evidence" value="ECO:0007669"/>
    <property type="project" value="InterPro"/>
</dbReference>
<evidence type="ECO:0000256" key="3">
    <source>
        <dbReference type="ARBA" id="ARBA00023274"/>
    </source>
</evidence>
<dbReference type="FunCoup" id="A0A804J8D6">
    <property type="interactions" value="2610"/>
</dbReference>
<feature type="compositionally biased region" description="Polar residues" evidence="5">
    <location>
        <begin position="188"/>
        <end position="199"/>
    </location>
</feature>
<dbReference type="GO" id="GO:1990904">
    <property type="term" value="C:ribonucleoprotein complex"/>
    <property type="evidence" value="ECO:0007669"/>
    <property type="project" value="UniProtKB-KW"/>
</dbReference>
<comment type="similarity">
    <text evidence="1">Belongs to the universal ribosomal protein uS15 family.</text>
</comment>
<dbReference type="PANTHER" id="PTHR47546:SF3">
    <property type="entry name" value="30S RIBOSOMAL PROTEIN S15, CHLOROPLASTIC"/>
    <property type="match status" value="1"/>
</dbReference>
<dbReference type="PANTHER" id="PTHR47546">
    <property type="entry name" value="S15/NS1, RNA-BINDING PROTEIN"/>
    <property type="match status" value="1"/>
</dbReference>
<reference evidence="7" key="2">
    <citation type="submission" date="2021-05" db="UniProtKB">
        <authorList>
            <consortium name="EnsemblPlants"/>
        </authorList>
    </citation>
    <scope>IDENTIFICATION</scope>
    <source>
        <strain evidence="7">subsp. malaccensis</strain>
    </source>
</reference>
<gene>
    <name evidence="6" type="ORF">GSMUA_277220.1</name>
</gene>
<dbReference type="GO" id="GO:0006412">
    <property type="term" value="P:translation"/>
    <property type="evidence" value="ECO:0007669"/>
    <property type="project" value="InterPro"/>
</dbReference>
<dbReference type="InParanoid" id="A0A804J8D6"/>
<dbReference type="AlphaFoldDB" id="A0A804J8D6"/>
<evidence type="ECO:0000256" key="4">
    <source>
        <dbReference type="ARBA" id="ARBA00035250"/>
    </source>
</evidence>
<dbReference type="HAMAP" id="MF_01343_B">
    <property type="entry name" value="Ribosomal_uS15_B"/>
    <property type="match status" value="1"/>
</dbReference>
<protein>
    <recommendedName>
        <fullName evidence="4">Small ribosomal subunit protein uS15c</fullName>
    </recommendedName>
</protein>
<feature type="compositionally biased region" description="Low complexity" evidence="5">
    <location>
        <begin position="14"/>
        <end position="25"/>
    </location>
</feature>
<dbReference type="Proteomes" id="UP000012960">
    <property type="component" value="Unplaced"/>
</dbReference>
<keyword evidence="2" id="KW-0689">Ribosomal protein</keyword>
<accession>A0A804J8D6</accession>
<dbReference type="Gene3D" id="1.10.287.10">
    <property type="entry name" value="S15/NS1, RNA-binding"/>
    <property type="match status" value="1"/>
</dbReference>
<dbReference type="GO" id="GO:0005737">
    <property type="term" value="C:cytoplasm"/>
    <property type="evidence" value="ECO:0007669"/>
    <property type="project" value="UniProtKB-ARBA"/>
</dbReference>
<feature type="compositionally biased region" description="Low complexity" evidence="5">
    <location>
        <begin position="105"/>
        <end position="125"/>
    </location>
</feature>
<sequence>MALRLKPKPKTLVPLRSLRPFSSSSSPPPPSDSDAENETSNSAAVPPSRPSYSSYFSEIKERLKAPPAPPRRIPADPPPPPSLSSPNSGPATSLEDIRKHLAGFRLRAGGAAPPASGDRPASSPPISFQELFKHNVLGKAGGGVEAAEKGEKGEKGEKLSFDSIRESLRQFRSSSREHMGLRGRDGPSRSSFSLETFQDSFRGRMGGTEKGPSILGGENLPDSIFGKEMREKEAGEWEQKKVLKTEFVKMYSYNELGEKLRKLRPEDASKANKDWFTLTELNERLAKLREMEEKETESRMGGVSFRDLRESLVRLKEADANKKANVQRLSIIANLTGQATPTFMLKPPQEHLLERYFHPDHMSSAEKMKLELKRVRDEFKMSESDCGSAPVQVAQLTTKIKHLNTVLPKKDKHSRKGLQQMIQRRKKLLKYLRRTDWDSYCLVLSKLGLRDVPPNSKAKYKN</sequence>
<dbReference type="NCBIfam" id="TIGR00952">
    <property type="entry name" value="S15_bact"/>
    <property type="match status" value="1"/>
</dbReference>
<dbReference type="InterPro" id="IPR000589">
    <property type="entry name" value="Ribosomal_uS15"/>
</dbReference>
<dbReference type="SMART" id="SM01387">
    <property type="entry name" value="Ribosomal_S15"/>
    <property type="match status" value="1"/>
</dbReference>
<feature type="region of interest" description="Disordered" evidence="5">
    <location>
        <begin position="1"/>
        <end position="129"/>
    </location>
</feature>
<organism evidence="7 8">
    <name type="scientific">Musa acuminata subsp. malaccensis</name>
    <name type="common">Wild banana</name>
    <name type="synonym">Musa malaccensis</name>
    <dbReference type="NCBI Taxonomy" id="214687"/>
    <lineage>
        <taxon>Eukaryota</taxon>
        <taxon>Viridiplantae</taxon>
        <taxon>Streptophyta</taxon>
        <taxon>Embryophyta</taxon>
        <taxon>Tracheophyta</taxon>
        <taxon>Spermatophyta</taxon>
        <taxon>Magnoliopsida</taxon>
        <taxon>Liliopsida</taxon>
        <taxon>Zingiberales</taxon>
        <taxon>Musaceae</taxon>
        <taxon>Musa</taxon>
    </lineage>
</organism>
<evidence type="ECO:0000256" key="2">
    <source>
        <dbReference type="ARBA" id="ARBA00022980"/>
    </source>
</evidence>
<proteinExistence type="inferred from homology"/>
<feature type="region of interest" description="Disordered" evidence="5">
    <location>
        <begin position="172"/>
        <end position="222"/>
    </location>
</feature>
<feature type="compositionally biased region" description="Low complexity" evidence="5">
    <location>
        <begin position="42"/>
        <end position="57"/>
    </location>
</feature>
<evidence type="ECO:0000256" key="5">
    <source>
        <dbReference type="SAM" id="MobiDB-lite"/>
    </source>
</evidence>
<evidence type="ECO:0000313" key="7">
    <source>
        <dbReference type="EnsemblPlants" id="Ma05_p25250.1"/>
    </source>
</evidence>
<reference evidence="6" key="1">
    <citation type="submission" date="2021-03" db="EMBL/GenBank/DDBJ databases">
        <authorList>
            <consortium name="Genoscope - CEA"/>
            <person name="William W."/>
        </authorList>
    </citation>
    <scope>NUCLEOTIDE SEQUENCE</scope>
    <source>
        <strain evidence="6">Doubled-haploid Pahang</strain>
    </source>
</reference>
<dbReference type="GO" id="GO:0005840">
    <property type="term" value="C:ribosome"/>
    <property type="evidence" value="ECO:0007669"/>
    <property type="project" value="UniProtKB-KW"/>
</dbReference>
<keyword evidence="8" id="KW-1185">Reference proteome</keyword>